<dbReference type="RefSeq" id="WP_353566276.1">
    <property type="nucleotide sequence ID" value="NZ_BAABRI010000006.1"/>
</dbReference>
<organism evidence="2 3">
    <name type="scientific">Haloferula sargassicola</name>
    <dbReference type="NCBI Taxonomy" id="490096"/>
    <lineage>
        <taxon>Bacteria</taxon>
        <taxon>Pseudomonadati</taxon>
        <taxon>Verrucomicrobiota</taxon>
        <taxon>Verrucomicrobiia</taxon>
        <taxon>Verrucomicrobiales</taxon>
        <taxon>Verrucomicrobiaceae</taxon>
        <taxon>Haloferula</taxon>
    </lineage>
</organism>
<keyword evidence="1" id="KW-0812">Transmembrane</keyword>
<keyword evidence="1" id="KW-1133">Transmembrane helix</keyword>
<proteinExistence type="predicted"/>
<evidence type="ECO:0000313" key="3">
    <source>
        <dbReference type="Proteomes" id="UP001476282"/>
    </source>
</evidence>
<accession>A0ABP9UP59</accession>
<gene>
    <name evidence="2" type="ORF">Hsar01_01347</name>
</gene>
<comment type="caution">
    <text evidence="2">The sequence shown here is derived from an EMBL/GenBank/DDBJ whole genome shotgun (WGS) entry which is preliminary data.</text>
</comment>
<evidence type="ECO:0000313" key="2">
    <source>
        <dbReference type="EMBL" id="GAA5482131.1"/>
    </source>
</evidence>
<keyword evidence="3" id="KW-1185">Reference proteome</keyword>
<keyword evidence="1" id="KW-0472">Membrane</keyword>
<evidence type="ECO:0000256" key="1">
    <source>
        <dbReference type="SAM" id="Phobius"/>
    </source>
</evidence>
<dbReference type="Proteomes" id="UP001476282">
    <property type="component" value="Unassembled WGS sequence"/>
</dbReference>
<feature type="transmembrane region" description="Helical" evidence="1">
    <location>
        <begin position="20"/>
        <end position="43"/>
    </location>
</feature>
<dbReference type="EMBL" id="BAABRI010000006">
    <property type="protein sequence ID" value="GAA5482131.1"/>
    <property type="molecule type" value="Genomic_DNA"/>
</dbReference>
<protein>
    <submittedName>
        <fullName evidence="2">Uncharacterized protein</fullName>
    </submittedName>
</protein>
<sequence>METPPTPPPYQAPPKKGMHPMAIVGIGCGALLLLALIGGGLAFRWVTTTYKEMKAAAEENPDRELALQVIEMSPEVTRINEDEQAGTVVLEIADTGETATTTYADLASGSFRFTGPDGAEHALGENPPPPPAWVPVYPNIAEPRIALQKASATGTEGILAFTTRDSPEMAKAFYAGECSWSNSSSTSTSSFNATSRFSVSYSGSGRSLEIEGVQIPGDPLRLTVHYRE</sequence>
<name>A0ABP9UP59_9BACT</name>
<reference evidence="2 3" key="1">
    <citation type="submission" date="2024-02" db="EMBL/GenBank/DDBJ databases">
        <title>Haloferula sargassicola NBRC 104335.</title>
        <authorList>
            <person name="Ichikawa N."/>
            <person name="Katano-Makiyama Y."/>
            <person name="Hidaka K."/>
        </authorList>
    </citation>
    <scope>NUCLEOTIDE SEQUENCE [LARGE SCALE GENOMIC DNA]</scope>
    <source>
        <strain evidence="2 3">NBRC 104335</strain>
    </source>
</reference>